<evidence type="ECO:0000313" key="3">
    <source>
        <dbReference type="EMBL" id="MBF8455672.1"/>
    </source>
</evidence>
<protein>
    <submittedName>
        <fullName evidence="3">SusF/SusE family outer membrane protein</fullName>
    </submittedName>
</protein>
<dbReference type="Pfam" id="PF26123">
    <property type="entry name" value="DUF8037"/>
    <property type="match status" value="1"/>
</dbReference>
<evidence type="ECO:0000259" key="2">
    <source>
        <dbReference type="Pfam" id="PF26123"/>
    </source>
</evidence>
<dbReference type="Pfam" id="PF14292">
    <property type="entry name" value="SusE"/>
    <property type="match status" value="1"/>
</dbReference>
<comment type="caution">
    <text evidence="3">The sequence shown here is derived from an EMBL/GenBank/DDBJ whole genome shotgun (WGS) entry which is preliminary data.</text>
</comment>
<feature type="domain" description="DUF8037" evidence="2">
    <location>
        <begin position="162"/>
        <end position="258"/>
    </location>
</feature>
<evidence type="ECO:0000259" key="1">
    <source>
        <dbReference type="Pfam" id="PF14292"/>
    </source>
</evidence>
<name>A0ABS0F7M1_9FLAO</name>
<dbReference type="RefSeq" id="WP_196078241.1">
    <property type="nucleotide sequence ID" value="NZ_JADPVI010000001.1"/>
</dbReference>
<reference evidence="3 4" key="1">
    <citation type="submission" date="2020-11" db="EMBL/GenBank/DDBJ databases">
        <title>Kaistella gelatinilytica sp. nov., a flavobacterium isolated from Antarctic Soil.</title>
        <authorList>
            <person name="Li J."/>
        </authorList>
    </citation>
    <scope>NUCLEOTIDE SEQUENCE [LARGE SCALE GENOMIC DNA]</scope>
    <source>
        <strain evidence="3 4">G5-32</strain>
    </source>
</reference>
<evidence type="ECO:0000313" key="4">
    <source>
        <dbReference type="Proteomes" id="UP000660070"/>
    </source>
</evidence>
<dbReference type="PROSITE" id="PS51257">
    <property type="entry name" value="PROKAR_LIPOPROTEIN"/>
    <property type="match status" value="1"/>
</dbReference>
<accession>A0ABS0F7M1</accession>
<feature type="domain" description="SusE outer membrane protein" evidence="1">
    <location>
        <begin position="26"/>
        <end position="129"/>
    </location>
</feature>
<dbReference type="Proteomes" id="UP000660070">
    <property type="component" value="Unassembled WGS sequence"/>
</dbReference>
<dbReference type="InterPro" id="IPR058350">
    <property type="entry name" value="DUF8037"/>
</dbReference>
<sequence>MKNTHIFKAVFALAILIGLSSCQDRENILVENSSAPIVMDLSSEHLFLDKNFPDNPALNVNWSQATYSVPVEVGYKIEASGTKDFAKKVVLGTVAQSIRTSTFTVKQINAATKTLGLSPDVEGTMYVRVISSLGVGQMTSMSNATSVKVTPYKTSPIYLYQDLFLIGAATAGGWDNLATNNNLLPLLKTSDPTKYTFTGYFKADGFKIIKVKGSWTDQFGLGAGAGTLSTDGGSGNLSAPTAGYYKLTVDILALTYTFVPVTVPATTYTSISIIGTVNGNFNNDTELVQSTFDPHMWQIMGVDLNDGEFKFRANNAWDTNWGGSTEFFGTATQGGANIPLSSAWKYDVYFNDATGSYTIIPVK</sequence>
<proteinExistence type="predicted"/>
<dbReference type="EMBL" id="JADPVI010000001">
    <property type="protein sequence ID" value="MBF8455672.1"/>
    <property type="molecule type" value="Genomic_DNA"/>
</dbReference>
<dbReference type="Gene3D" id="2.60.40.3620">
    <property type="match status" value="2"/>
</dbReference>
<keyword evidence="4" id="KW-1185">Reference proteome</keyword>
<organism evidence="3 4">
    <name type="scientific">Kaistella gelatinilytica</name>
    <dbReference type="NCBI Taxonomy" id="2787636"/>
    <lineage>
        <taxon>Bacteria</taxon>
        <taxon>Pseudomonadati</taxon>
        <taxon>Bacteroidota</taxon>
        <taxon>Flavobacteriia</taxon>
        <taxon>Flavobacteriales</taxon>
        <taxon>Weeksellaceae</taxon>
        <taxon>Chryseobacterium group</taxon>
        <taxon>Kaistella</taxon>
    </lineage>
</organism>
<dbReference type="InterPro" id="IPR025970">
    <property type="entry name" value="SusE"/>
</dbReference>
<gene>
    <name evidence="3" type="ORF">IV494_00620</name>
</gene>